<dbReference type="GeneID" id="19404262"/>
<sequence length="119" mass="12846">MHHTCLPTQRLETAGIATDSLSPAPIAVSITPTYNSNHGLFALRLWLRTLVVFKGAGLGISASCVVPSAALASDSNNGFFLSHMRLNRLLLFCYIKSTQNRDNSAVIQPQLDVSFLSEG</sequence>
<keyword evidence="2" id="KW-1185">Reference proteome</keyword>
<evidence type="ECO:0000313" key="1">
    <source>
        <dbReference type="EMBL" id="EOA89830.1"/>
    </source>
</evidence>
<gene>
    <name evidence="1" type="ORF">SETTUDRAFT_37479</name>
</gene>
<reference evidence="1 2" key="2">
    <citation type="journal article" date="2013" name="PLoS Genet.">
        <title>Comparative genome structure, secondary metabolite, and effector coding capacity across Cochliobolus pathogens.</title>
        <authorList>
            <person name="Condon B.J."/>
            <person name="Leng Y."/>
            <person name="Wu D."/>
            <person name="Bushley K.E."/>
            <person name="Ohm R.A."/>
            <person name="Otillar R."/>
            <person name="Martin J."/>
            <person name="Schackwitz W."/>
            <person name="Grimwood J."/>
            <person name="MohdZainudin N."/>
            <person name="Xue C."/>
            <person name="Wang R."/>
            <person name="Manning V.A."/>
            <person name="Dhillon B."/>
            <person name="Tu Z.J."/>
            <person name="Steffenson B.J."/>
            <person name="Salamov A."/>
            <person name="Sun H."/>
            <person name="Lowry S."/>
            <person name="LaButti K."/>
            <person name="Han J."/>
            <person name="Copeland A."/>
            <person name="Lindquist E."/>
            <person name="Barry K."/>
            <person name="Schmutz J."/>
            <person name="Baker S.E."/>
            <person name="Ciuffetti L.M."/>
            <person name="Grigoriev I.V."/>
            <person name="Zhong S."/>
            <person name="Turgeon B.G."/>
        </authorList>
    </citation>
    <scope>NUCLEOTIDE SEQUENCE [LARGE SCALE GENOMIC DNA]</scope>
    <source>
        <strain evidence="2">28A</strain>
    </source>
</reference>
<dbReference type="HOGENOM" id="CLU_2062917_0_0_1"/>
<organism evidence="1 2">
    <name type="scientific">Exserohilum turcicum (strain 28A)</name>
    <name type="common">Northern leaf blight fungus</name>
    <name type="synonym">Setosphaeria turcica</name>
    <dbReference type="NCBI Taxonomy" id="671987"/>
    <lineage>
        <taxon>Eukaryota</taxon>
        <taxon>Fungi</taxon>
        <taxon>Dikarya</taxon>
        <taxon>Ascomycota</taxon>
        <taxon>Pezizomycotina</taxon>
        <taxon>Dothideomycetes</taxon>
        <taxon>Pleosporomycetidae</taxon>
        <taxon>Pleosporales</taxon>
        <taxon>Pleosporineae</taxon>
        <taxon>Pleosporaceae</taxon>
        <taxon>Exserohilum</taxon>
    </lineage>
</organism>
<dbReference type="AlphaFoldDB" id="R0IYH8"/>
<accession>R0IYH8</accession>
<name>R0IYH8_EXST2</name>
<dbReference type="Proteomes" id="UP000016935">
    <property type="component" value="Unassembled WGS sequence"/>
</dbReference>
<reference evidence="1 2" key="1">
    <citation type="journal article" date="2012" name="PLoS Pathog.">
        <title>Diverse lifestyles and strategies of plant pathogenesis encoded in the genomes of eighteen Dothideomycetes fungi.</title>
        <authorList>
            <person name="Ohm R.A."/>
            <person name="Feau N."/>
            <person name="Henrissat B."/>
            <person name="Schoch C.L."/>
            <person name="Horwitz B.A."/>
            <person name="Barry K.W."/>
            <person name="Condon B.J."/>
            <person name="Copeland A.C."/>
            <person name="Dhillon B."/>
            <person name="Glaser F."/>
            <person name="Hesse C.N."/>
            <person name="Kosti I."/>
            <person name="LaButti K."/>
            <person name="Lindquist E.A."/>
            <person name="Lucas S."/>
            <person name="Salamov A.A."/>
            <person name="Bradshaw R.E."/>
            <person name="Ciuffetti L."/>
            <person name="Hamelin R.C."/>
            <person name="Kema G.H.J."/>
            <person name="Lawrence C."/>
            <person name="Scott J.A."/>
            <person name="Spatafora J.W."/>
            <person name="Turgeon B.G."/>
            <person name="de Wit P.J.G.M."/>
            <person name="Zhong S."/>
            <person name="Goodwin S.B."/>
            <person name="Grigoriev I.V."/>
        </authorList>
    </citation>
    <scope>NUCLEOTIDE SEQUENCE [LARGE SCALE GENOMIC DNA]</scope>
    <source>
        <strain evidence="2">28A</strain>
    </source>
</reference>
<protein>
    <submittedName>
        <fullName evidence="1">Uncharacterized protein</fullName>
    </submittedName>
</protein>
<dbReference type="RefSeq" id="XP_008022479.1">
    <property type="nucleotide sequence ID" value="XM_008024288.1"/>
</dbReference>
<dbReference type="EMBL" id="KB908504">
    <property type="protein sequence ID" value="EOA89830.1"/>
    <property type="molecule type" value="Genomic_DNA"/>
</dbReference>
<proteinExistence type="predicted"/>
<evidence type="ECO:0000313" key="2">
    <source>
        <dbReference type="Proteomes" id="UP000016935"/>
    </source>
</evidence>